<protein>
    <submittedName>
        <fullName evidence="5">M20/M25/M40 family metallo-hydrolase</fullName>
    </submittedName>
</protein>
<feature type="chain" id="PRO_5046626242" evidence="3">
    <location>
        <begin position="26"/>
        <end position="425"/>
    </location>
</feature>
<dbReference type="InterPro" id="IPR036264">
    <property type="entry name" value="Bact_exopeptidase_dim_dom"/>
</dbReference>
<keyword evidence="1" id="KW-0479">Metal-binding</keyword>
<reference evidence="5 6" key="1">
    <citation type="submission" date="2022-10" db="EMBL/GenBank/DDBJ databases">
        <title>Erythrobacter sp. sf7 Genome sequencing.</title>
        <authorList>
            <person name="Park S."/>
        </authorList>
    </citation>
    <scope>NUCLEOTIDE SEQUENCE [LARGE SCALE GENOMIC DNA]</scope>
    <source>
        <strain evidence="6">sf7</strain>
    </source>
</reference>
<accession>A0ABT5JMC2</accession>
<dbReference type="Pfam" id="PF07687">
    <property type="entry name" value="M20_dimer"/>
    <property type="match status" value="1"/>
</dbReference>
<dbReference type="InterPro" id="IPR050072">
    <property type="entry name" value="Peptidase_M20A"/>
</dbReference>
<proteinExistence type="predicted"/>
<feature type="signal peptide" evidence="3">
    <location>
        <begin position="1"/>
        <end position="25"/>
    </location>
</feature>
<dbReference type="PANTHER" id="PTHR43808:SF17">
    <property type="entry name" value="PEPTIDASE M20"/>
    <property type="match status" value="1"/>
</dbReference>
<organism evidence="5 6">
    <name type="scientific">Erythrobacter fulvus</name>
    <dbReference type="NCBI Taxonomy" id="2987523"/>
    <lineage>
        <taxon>Bacteria</taxon>
        <taxon>Pseudomonadati</taxon>
        <taxon>Pseudomonadota</taxon>
        <taxon>Alphaproteobacteria</taxon>
        <taxon>Sphingomonadales</taxon>
        <taxon>Erythrobacteraceae</taxon>
        <taxon>Erythrobacter/Porphyrobacter group</taxon>
        <taxon>Erythrobacter</taxon>
    </lineage>
</organism>
<comment type="caution">
    <text evidence="5">The sequence shown here is derived from an EMBL/GenBank/DDBJ whole genome shotgun (WGS) entry which is preliminary data.</text>
</comment>
<keyword evidence="3" id="KW-0732">Signal</keyword>
<dbReference type="Proteomes" id="UP001216558">
    <property type="component" value="Unassembled WGS sequence"/>
</dbReference>
<dbReference type="RefSeq" id="WP_273675518.1">
    <property type="nucleotide sequence ID" value="NZ_JAQQXQ010000001.1"/>
</dbReference>
<dbReference type="Pfam" id="PF01546">
    <property type="entry name" value="Peptidase_M20"/>
    <property type="match status" value="1"/>
</dbReference>
<evidence type="ECO:0000313" key="5">
    <source>
        <dbReference type="EMBL" id="MDC8753266.1"/>
    </source>
</evidence>
<dbReference type="SUPFAM" id="SSF55031">
    <property type="entry name" value="Bacterial exopeptidase dimerisation domain"/>
    <property type="match status" value="1"/>
</dbReference>
<dbReference type="Gene3D" id="3.30.70.360">
    <property type="match status" value="1"/>
</dbReference>
<dbReference type="InterPro" id="IPR002933">
    <property type="entry name" value="Peptidase_M20"/>
</dbReference>
<evidence type="ECO:0000313" key="6">
    <source>
        <dbReference type="Proteomes" id="UP001216558"/>
    </source>
</evidence>
<dbReference type="SUPFAM" id="SSF53187">
    <property type="entry name" value="Zn-dependent exopeptidases"/>
    <property type="match status" value="1"/>
</dbReference>
<sequence length="425" mass="44300">MGKTILAVATAWAMVAGAMAAPAFAQTQSSEAAAFQTSLRADLDGQYDQVIADLVRITETPAPPFKESARAALVAQMLRDAGLDNVTIDAEGNVLALRPGTEEGPVFVVSAHLDTVFPEGTPIKVTRDGDRLFAPGIGDDSLGLASMLAWVRHLENKALATRQPILFVATVGEEGAGDLRGVRHLFTQGAYKGRIGAFLSIDNTNAGRIVHAAVGSRRYRVTFNGPGGHSYGAFGIVNPMAAMAETVRGIYAIEVPSDPKTTYAASMVSGGTSVNAIPDKIELQIDMRSSHPADLAKLEQAVLAAAETAVAGENAARDTKDGTITLVAELIGDRPAGMTPADHPLVQTAYTASQAAGFKARLDDSSTDSNIPMSLGIPALTIGSGAGGGRTHSTEEYLNIGRERFVAGLSVGLAVILAQTKVRPR</sequence>
<evidence type="ECO:0000256" key="2">
    <source>
        <dbReference type="ARBA" id="ARBA00022801"/>
    </source>
</evidence>
<dbReference type="EMBL" id="JAQQXQ010000001">
    <property type="protein sequence ID" value="MDC8753266.1"/>
    <property type="molecule type" value="Genomic_DNA"/>
</dbReference>
<evidence type="ECO:0000256" key="1">
    <source>
        <dbReference type="ARBA" id="ARBA00022723"/>
    </source>
</evidence>
<evidence type="ECO:0000256" key="3">
    <source>
        <dbReference type="SAM" id="SignalP"/>
    </source>
</evidence>
<keyword evidence="6" id="KW-1185">Reference proteome</keyword>
<keyword evidence="2" id="KW-0378">Hydrolase</keyword>
<evidence type="ECO:0000259" key="4">
    <source>
        <dbReference type="Pfam" id="PF07687"/>
    </source>
</evidence>
<dbReference type="InterPro" id="IPR011650">
    <property type="entry name" value="Peptidase_M20_dimer"/>
</dbReference>
<gene>
    <name evidence="5" type="ORF">OIK40_01265</name>
</gene>
<dbReference type="Gene3D" id="3.40.630.10">
    <property type="entry name" value="Zn peptidases"/>
    <property type="match status" value="1"/>
</dbReference>
<name>A0ABT5JMC2_9SPHN</name>
<dbReference type="PANTHER" id="PTHR43808">
    <property type="entry name" value="ACETYLORNITHINE DEACETYLASE"/>
    <property type="match status" value="1"/>
</dbReference>
<feature type="domain" description="Peptidase M20 dimerisation" evidence="4">
    <location>
        <begin position="214"/>
        <end position="309"/>
    </location>
</feature>